<accession>A0A0D0HWL2</accession>
<reference evidence="3 4" key="1">
    <citation type="submission" date="2015-01" db="EMBL/GenBank/DDBJ databases">
        <title>Draft genome sequence of Leucobacter komagatae strain VKM ST2845.</title>
        <authorList>
            <person name="Karlyshev A.V."/>
            <person name="Kudryashova E.B."/>
        </authorList>
    </citation>
    <scope>NUCLEOTIDE SEQUENCE [LARGE SCALE GENOMIC DNA]</scope>
    <source>
        <strain evidence="3 4">VKM ST2845</strain>
    </source>
</reference>
<evidence type="ECO:0000313" key="3">
    <source>
        <dbReference type="EMBL" id="KIP51986.1"/>
    </source>
</evidence>
<dbReference type="InterPro" id="IPR013154">
    <property type="entry name" value="ADH-like_N"/>
</dbReference>
<sequence>MRAVRVVSQDADDPLSGLSVEDRPHPEPRTGWVPVRIVAAALNMHDLWTLRGVGHPAERVPMTLGCDGAGFAPDGSEVIVYPMLGDGATGDITLDPRRSMLSETVDGTFADVVMVPEQHLVPKPPGMSFAEAATLPVAFGTAYRMLFTRGKTAPGQVVLVQGAAGGVSSAAILLAKAVGATVYATSRSVAGRAFATSLGATALVPGGRLPEQADVVIETVGAATWGHSLRAVRNGGVIVVAGATTGSMPPADLSRVFFRQLRIVGSVGSTLDELHRTVRLIDSSAIRPPIAGSFPVERAREAFAALLAGNVPGKLILSFANDAAHPRLPSDNRIA</sequence>
<gene>
    <name evidence="3" type="ORF">SD72_11975</name>
</gene>
<feature type="region of interest" description="Disordered" evidence="1">
    <location>
        <begin position="1"/>
        <end position="29"/>
    </location>
</feature>
<dbReference type="InterPro" id="IPR020843">
    <property type="entry name" value="ER"/>
</dbReference>
<dbReference type="Pfam" id="PF00107">
    <property type="entry name" value="ADH_zinc_N"/>
    <property type="match status" value="1"/>
</dbReference>
<dbReference type="RefSeq" id="WP_042544746.1">
    <property type="nucleotide sequence ID" value="NZ_JXSQ01000018.1"/>
</dbReference>
<dbReference type="PANTHER" id="PTHR45033:SF3">
    <property type="entry name" value="DEHYDROGENASE, PUTATIVE (AFU_ORTHOLOGUE AFUA_2G13270)-RELATED"/>
    <property type="match status" value="1"/>
</dbReference>
<protein>
    <submittedName>
        <fullName evidence="3">Molecular chaperone GroES</fullName>
    </submittedName>
</protein>
<dbReference type="OrthoDB" id="9787435at2"/>
<evidence type="ECO:0000313" key="4">
    <source>
        <dbReference type="Proteomes" id="UP000032120"/>
    </source>
</evidence>
<dbReference type="InterPro" id="IPR052711">
    <property type="entry name" value="Zinc_ADH-like"/>
</dbReference>
<feature type="domain" description="Enoyl reductase (ER)" evidence="2">
    <location>
        <begin position="13"/>
        <end position="317"/>
    </location>
</feature>
<dbReference type="Gene3D" id="3.90.180.10">
    <property type="entry name" value="Medium-chain alcohol dehydrogenases, catalytic domain"/>
    <property type="match status" value="1"/>
</dbReference>
<dbReference type="SUPFAM" id="SSF51735">
    <property type="entry name" value="NAD(P)-binding Rossmann-fold domains"/>
    <property type="match status" value="1"/>
</dbReference>
<name>A0A0D0HWL2_9MICO</name>
<keyword evidence="4" id="KW-1185">Reference proteome</keyword>
<dbReference type="GO" id="GO:0016491">
    <property type="term" value="F:oxidoreductase activity"/>
    <property type="evidence" value="ECO:0007669"/>
    <property type="project" value="InterPro"/>
</dbReference>
<evidence type="ECO:0000259" key="2">
    <source>
        <dbReference type="SMART" id="SM00829"/>
    </source>
</evidence>
<evidence type="ECO:0000256" key="1">
    <source>
        <dbReference type="SAM" id="MobiDB-lite"/>
    </source>
</evidence>
<comment type="caution">
    <text evidence="3">The sequence shown here is derived from an EMBL/GenBank/DDBJ whole genome shotgun (WGS) entry which is preliminary data.</text>
</comment>
<dbReference type="SUPFAM" id="SSF50129">
    <property type="entry name" value="GroES-like"/>
    <property type="match status" value="1"/>
</dbReference>
<dbReference type="AlphaFoldDB" id="A0A0D0HWL2"/>
<proteinExistence type="predicted"/>
<dbReference type="EMBL" id="JXSQ01000018">
    <property type="protein sequence ID" value="KIP51986.1"/>
    <property type="molecule type" value="Genomic_DNA"/>
</dbReference>
<dbReference type="InterPro" id="IPR011032">
    <property type="entry name" value="GroES-like_sf"/>
</dbReference>
<dbReference type="Proteomes" id="UP000032120">
    <property type="component" value="Unassembled WGS sequence"/>
</dbReference>
<dbReference type="InterPro" id="IPR013149">
    <property type="entry name" value="ADH-like_C"/>
</dbReference>
<organism evidence="3 4">
    <name type="scientific">Leucobacter komagatae</name>
    <dbReference type="NCBI Taxonomy" id="55969"/>
    <lineage>
        <taxon>Bacteria</taxon>
        <taxon>Bacillati</taxon>
        <taxon>Actinomycetota</taxon>
        <taxon>Actinomycetes</taxon>
        <taxon>Micrococcales</taxon>
        <taxon>Microbacteriaceae</taxon>
        <taxon>Leucobacter</taxon>
    </lineage>
</organism>
<dbReference type="Pfam" id="PF08240">
    <property type="entry name" value="ADH_N"/>
    <property type="match status" value="1"/>
</dbReference>
<dbReference type="InterPro" id="IPR036291">
    <property type="entry name" value="NAD(P)-bd_dom_sf"/>
</dbReference>
<dbReference type="PANTHER" id="PTHR45033">
    <property type="match status" value="1"/>
</dbReference>
<dbReference type="SMART" id="SM00829">
    <property type="entry name" value="PKS_ER"/>
    <property type="match status" value="1"/>
</dbReference>